<feature type="signal peptide" evidence="1">
    <location>
        <begin position="1"/>
        <end position="17"/>
    </location>
</feature>
<dbReference type="AlphaFoldDB" id="A0A8B8BY87"/>
<evidence type="ECO:0000256" key="1">
    <source>
        <dbReference type="SAM" id="SignalP"/>
    </source>
</evidence>
<sequence>MLYNIFLITTVVTTTFAGYWTSKRGDPCLSSPDPGPCRGSCPRYYFDSSDFTCKKFTYGCCGGNRNNYRTLEDCLDTCNDGCSNGINPDQIRCIVGACTIQTCPNFPKAKCVPRCNSCFSQFIFRGRDVTSQCNTRKTI</sequence>
<gene>
    <name evidence="4" type="primary">LOC111113815</name>
</gene>
<dbReference type="SUPFAM" id="SSF57362">
    <property type="entry name" value="BPTI-like"/>
    <property type="match status" value="1"/>
</dbReference>
<dbReference type="Gene3D" id="4.10.410.10">
    <property type="entry name" value="Pancreatic trypsin inhibitor Kunitz domain"/>
    <property type="match status" value="1"/>
</dbReference>
<name>A0A8B8BY87_CRAVI</name>
<evidence type="ECO:0000313" key="4">
    <source>
        <dbReference type="RefSeq" id="XP_022307814.1"/>
    </source>
</evidence>
<accession>A0A8B8BY87</accession>
<dbReference type="GeneID" id="111113815"/>
<dbReference type="SMART" id="SM00131">
    <property type="entry name" value="KU"/>
    <property type="match status" value="1"/>
</dbReference>
<protein>
    <submittedName>
        <fullName evidence="4">Tissue factor pathway inhibitor-like</fullName>
    </submittedName>
</protein>
<evidence type="ECO:0000313" key="3">
    <source>
        <dbReference type="Proteomes" id="UP000694844"/>
    </source>
</evidence>
<dbReference type="InterPro" id="IPR002223">
    <property type="entry name" value="Kunitz_BPTI"/>
</dbReference>
<dbReference type="Proteomes" id="UP000694844">
    <property type="component" value="Chromosome 9"/>
</dbReference>
<reference evidence="4" key="1">
    <citation type="submission" date="2025-08" db="UniProtKB">
        <authorList>
            <consortium name="RefSeq"/>
        </authorList>
    </citation>
    <scope>IDENTIFICATION</scope>
    <source>
        <tissue evidence="4">Whole sample</tissue>
    </source>
</reference>
<feature type="domain" description="BPTI/Kunitz inhibitor" evidence="2">
    <location>
        <begin position="28"/>
        <end position="78"/>
    </location>
</feature>
<dbReference type="RefSeq" id="XP_022307814.1">
    <property type="nucleotide sequence ID" value="XM_022452106.1"/>
</dbReference>
<dbReference type="InterPro" id="IPR036880">
    <property type="entry name" value="Kunitz_BPTI_sf"/>
</dbReference>
<dbReference type="OrthoDB" id="5950222at2759"/>
<keyword evidence="3" id="KW-1185">Reference proteome</keyword>
<feature type="chain" id="PRO_5034182690" evidence="1">
    <location>
        <begin position="18"/>
        <end position="139"/>
    </location>
</feature>
<dbReference type="KEGG" id="cvn:111113815"/>
<dbReference type="Pfam" id="PF00014">
    <property type="entry name" value="Kunitz_BPTI"/>
    <property type="match status" value="1"/>
</dbReference>
<dbReference type="PRINTS" id="PR00759">
    <property type="entry name" value="BASICPTASE"/>
</dbReference>
<dbReference type="GO" id="GO:0004867">
    <property type="term" value="F:serine-type endopeptidase inhibitor activity"/>
    <property type="evidence" value="ECO:0007669"/>
    <property type="project" value="InterPro"/>
</dbReference>
<dbReference type="InterPro" id="IPR050098">
    <property type="entry name" value="TFPI/VKTCI-like"/>
</dbReference>
<proteinExistence type="predicted"/>
<evidence type="ECO:0000259" key="2">
    <source>
        <dbReference type="PROSITE" id="PS50279"/>
    </source>
</evidence>
<dbReference type="PROSITE" id="PS50279">
    <property type="entry name" value="BPTI_KUNITZ_2"/>
    <property type="match status" value="1"/>
</dbReference>
<keyword evidence="1" id="KW-0732">Signal</keyword>
<dbReference type="PANTHER" id="PTHR10083">
    <property type="entry name" value="KUNITZ-TYPE PROTEASE INHIBITOR-RELATED"/>
    <property type="match status" value="1"/>
</dbReference>
<dbReference type="CDD" id="cd00109">
    <property type="entry name" value="Kunitz-type"/>
    <property type="match status" value="1"/>
</dbReference>
<organism evidence="3 4">
    <name type="scientific">Crassostrea virginica</name>
    <name type="common">Eastern oyster</name>
    <dbReference type="NCBI Taxonomy" id="6565"/>
    <lineage>
        <taxon>Eukaryota</taxon>
        <taxon>Metazoa</taxon>
        <taxon>Spiralia</taxon>
        <taxon>Lophotrochozoa</taxon>
        <taxon>Mollusca</taxon>
        <taxon>Bivalvia</taxon>
        <taxon>Autobranchia</taxon>
        <taxon>Pteriomorphia</taxon>
        <taxon>Ostreida</taxon>
        <taxon>Ostreoidea</taxon>
        <taxon>Ostreidae</taxon>
        <taxon>Crassostrea</taxon>
    </lineage>
</organism>